<evidence type="ECO:0000313" key="2">
    <source>
        <dbReference type="EMBL" id="SEG15035.1"/>
    </source>
</evidence>
<dbReference type="PROSITE" id="PS51257">
    <property type="entry name" value="PROKAR_LIPOPROTEIN"/>
    <property type="match status" value="1"/>
</dbReference>
<keyword evidence="3" id="KW-1185">Reference proteome</keyword>
<reference evidence="3" key="1">
    <citation type="submission" date="2016-10" db="EMBL/GenBank/DDBJ databases">
        <authorList>
            <person name="Varghese N."/>
            <person name="Submissions S."/>
        </authorList>
    </citation>
    <scope>NUCLEOTIDE SEQUENCE [LARGE SCALE GENOMIC DNA]</scope>
    <source>
        <strain evidence="3">DSM 21580</strain>
    </source>
</reference>
<evidence type="ECO:0000313" key="3">
    <source>
        <dbReference type="Proteomes" id="UP000236738"/>
    </source>
</evidence>
<proteinExistence type="predicted"/>
<dbReference type="AlphaFoldDB" id="A0A1H5XU22"/>
<feature type="chain" id="PRO_5009289829" description="Lipoprotein" evidence="1">
    <location>
        <begin position="24"/>
        <end position="137"/>
    </location>
</feature>
<feature type="signal peptide" evidence="1">
    <location>
        <begin position="1"/>
        <end position="23"/>
    </location>
</feature>
<organism evidence="2 3">
    <name type="scientific">Halpernia humi</name>
    <dbReference type="NCBI Taxonomy" id="493375"/>
    <lineage>
        <taxon>Bacteria</taxon>
        <taxon>Pseudomonadati</taxon>
        <taxon>Bacteroidota</taxon>
        <taxon>Flavobacteriia</taxon>
        <taxon>Flavobacteriales</taxon>
        <taxon>Weeksellaceae</taxon>
        <taxon>Chryseobacterium group</taxon>
        <taxon>Halpernia</taxon>
    </lineage>
</organism>
<protein>
    <recommendedName>
        <fullName evidence="4">Lipoprotein</fullName>
    </recommendedName>
</protein>
<name>A0A1H5XU22_9FLAO</name>
<dbReference type="RefSeq" id="WP_103913523.1">
    <property type="nucleotide sequence ID" value="NZ_FNUS01000003.1"/>
</dbReference>
<dbReference type="Pfam" id="PF19643">
    <property type="entry name" value="DUF6146"/>
    <property type="match status" value="1"/>
</dbReference>
<gene>
    <name evidence="2" type="ORF">SAMN05421847_1547</name>
</gene>
<evidence type="ECO:0000256" key="1">
    <source>
        <dbReference type="SAM" id="SignalP"/>
    </source>
</evidence>
<dbReference type="OrthoDB" id="1119488at2"/>
<sequence length="137" mass="16210">MKNLIKYALLLMFVFGCAPQKNVALDNKTEIKPEKNEEGEWQLDVLDTQYDYFLNAIAKPMNFYTESYLKNKNAFLVTEWNSLYSSGKYRNVIESSIFYDPNENYGLKFEYRLYQVFAYVQWKYGLRLNGLSASDVR</sequence>
<dbReference type="Proteomes" id="UP000236738">
    <property type="component" value="Unassembled WGS sequence"/>
</dbReference>
<keyword evidence="1" id="KW-0732">Signal</keyword>
<dbReference type="EMBL" id="FNUS01000003">
    <property type="protein sequence ID" value="SEG15035.1"/>
    <property type="molecule type" value="Genomic_DNA"/>
</dbReference>
<evidence type="ECO:0008006" key="4">
    <source>
        <dbReference type="Google" id="ProtNLM"/>
    </source>
</evidence>
<dbReference type="InterPro" id="IPR046144">
    <property type="entry name" value="DUF6146"/>
</dbReference>
<accession>A0A1H5XU22</accession>